<keyword evidence="1" id="KW-1133">Transmembrane helix</keyword>
<evidence type="ECO:0000313" key="3">
    <source>
        <dbReference type="Proteomes" id="UP000017746"/>
    </source>
</evidence>
<accession>U5W262</accession>
<dbReference type="HOGENOM" id="CLU_627949_0_0_11"/>
<sequence length="436" mass="46854">MERNELVLYADGANDHLDLALRPGRPLGWATLDTGGTLAGTLGELGAERLGRRYPVLFDDGDRQELTESLARRAHGSPYFDPALILLDAFAPAGLPVPGFVALVSSAQLSVLPPCRSPEGVVLGNARLIRTVRPADPAPGTLEYQGAEYLTEHAPGPRDGELLLRTTPSSPFADLTGNRHSYFCVLNPVHAPHFTTDYLYVRNPFLAADHPGLETAIPVRVVFDDRVPAARVVLDSTTLFAIGLPQGEPAVLGPCHGRAGRVRNTLFGHRHAVARVGRTAVIDIEKPVTRLPEEMLDLLGISQGDRVIVEAAAHRAGHIEIARTTLRALPWREQSPLLLARSRTGVPDHQLLVGDEDFPMISLDLNARTTLGIVPGSAVYVRPALSSLLGREFTSVSFVLIAAIFSAAALQSLALAVVSASIYLVLTVFIVGARLR</sequence>
<dbReference type="PATRIC" id="fig|1246995.3.peg.3813"/>
<evidence type="ECO:0000256" key="1">
    <source>
        <dbReference type="SAM" id="Phobius"/>
    </source>
</evidence>
<evidence type="ECO:0000313" key="2">
    <source>
        <dbReference type="EMBL" id="AGZ42031.1"/>
    </source>
</evidence>
<organism evidence="2 3">
    <name type="scientific">Actinoplanes friuliensis DSM 7358</name>
    <dbReference type="NCBI Taxonomy" id="1246995"/>
    <lineage>
        <taxon>Bacteria</taxon>
        <taxon>Bacillati</taxon>
        <taxon>Actinomycetota</taxon>
        <taxon>Actinomycetes</taxon>
        <taxon>Micromonosporales</taxon>
        <taxon>Micromonosporaceae</taxon>
        <taxon>Actinoplanes</taxon>
    </lineage>
</organism>
<dbReference type="Proteomes" id="UP000017746">
    <property type="component" value="Chromosome"/>
</dbReference>
<gene>
    <name evidence="2" type="ORF">AFR_18775</name>
</gene>
<keyword evidence="1" id="KW-0472">Membrane</keyword>
<dbReference type="STRING" id="1246995.AFR_18775"/>
<feature type="transmembrane region" description="Helical" evidence="1">
    <location>
        <begin position="398"/>
        <end position="431"/>
    </location>
</feature>
<protein>
    <submittedName>
        <fullName evidence="2">Uncharacterized protein</fullName>
    </submittedName>
</protein>
<dbReference type="AlphaFoldDB" id="U5W262"/>
<proteinExistence type="predicted"/>
<dbReference type="KEGG" id="afs:AFR_18775"/>
<keyword evidence="3" id="KW-1185">Reference proteome</keyword>
<reference evidence="2 3" key="1">
    <citation type="journal article" date="2014" name="J. Biotechnol.">
        <title>Complete genome sequence of the actinobacterium Actinoplanes friuliensis HAG 010964, producer of the lipopeptide antibiotic friulimycin.</title>
        <authorList>
            <person name="Ruckert C."/>
            <person name="Szczepanowski R."/>
            <person name="Albersmeier A."/>
            <person name="Goesmann A."/>
            <person name="Fischer N."/>
            <person name="Steinkamper A."/>
            <person name="Puhler A."/>
            <person name="Biener R."/>
            <person name="Schwartz D."/>
            <person name="Kalinowski J."/>
        </authorList>
    </citation>
    <scope>NUCLEOTIDE SEQUENCE [LARGE SCALE GENOMIC DNA]</scope>
    <source>
        <strain evidence="2 3">DSM 7358</strain>
    </source>
</reference>
<keyword evidence="1" id="KW-0812">Transmembrane</keyword>
<dbReference type="OrthoDB" id="7626403at2"/>
<dbReference type="RefSeq" id="WP_023362404.1">
    <property type="nucleotide sequence ID" value="NC_022657.1"/>
</dbReference>
<name>U5W262_9ACTN</name>
<dbReference type="EMBL" id="CP006272">
    <property type="protein sequence ID" value="AGZ42031.1"/>
    <property type="molecule type" value="Genomic_DNA"/>
</dbReference>